<keyword evidence="2" id="KW-1185">Reference proteome</keyword>
<reference evidence="2" key="1">
    <citation type="submission" date="2019-02" db="EMBL/GenBank/DDBJ databases">
        <title>Draft genome sequence of Sphaerospermopsis reniformis NIES-1949.</title>
        <authorList>
            <person name="Yamaguchi H."/>
            <person name="Suzuki S."/>
            <person name="Kawachi M."/>
        </authorList>
    </citation>
    <scope>NUCLEOTIDE SEQUENCE [LARGE SCALE GENOMIC DNA]</scope>
    <source>
        <strain evidence="2">NIES-1949</strain>
    </source>
</reference>
<accession>A0A479ZVF4</accession>
<protein>
    <submittedName>
        <fullName evidence="1">Uncharacterized protein</fullName>
    </submittedName>
</protein>
<comment type="caution">
    <text evidence="1">The sequence shown here is derived from an EMBL/GenBank/DDBJ whole genome shotgun (WGS) entry which is preliminary data.</text>
</comment>
<name>A0A479ZVF4_9CYAN</name>
<gene>
    <name evidence="1" type="ORF">SR1949_16900</name>
</gene>
<sequence length="35" mass="4032">MMNPALENKKSILEKLDNLTPAQQEQVLIFINSLF</sequence>
<dbReference type="AlphaFoldDB" id="A0A479ZVF4"/>
<dbReference type="Proteomes" id="UP000300142">
    <property type="component" value="Unassembled WGS sequence"/>
</dbReference>
<organism evidence="1 2">
    <name type="scientific">Sphaerospermopsis reniformis</name>
    <dbReference type="NCBI Taxonomy" id="531300"/>
    <lineage>
        <taxon>Bacteria</taxon>
        <taxon>Bacillati</taxon>
        <taxon>Cyanobacteriota</taxon>
        <taxon>Cyanophyceae</taxon>
        <taxon>Nostocales</taxon>
        <taxon>Aphanizomenonaceae</taxon>
        <taxon>Sphaerospermopsis</taxon>
    </lineage>
</organism>
<evidence type="ECO:0000313" key="1">
    <source>
        <dbReference type="EMBL" id="GCL36585.1"/>
    </source>
</evidence>
<evidence type="ECO:0000313" key="2">
    <source>
        <dbReference type="Proteomes" id="UP000300142"/>
    </source>
</evidence>
<dbReference type="EMBL" id="BJCE01000042">
    <property type="protein sequence ID" value="GCL36585.1"/>
    <property type="molecule type" value="Genomic_DNA"/>
</dbReference>
<proteinExistence type="predicted"/>